<dbReference type="HOGENOM" id="CLU_2875152_0_0_2"/>
<dbReference type="AlphaFoldDB" id="H2C2L4"/>
<protein>
    <submittedName>
        <fullName evidence="2">Uncharacterized protein</fullName>
    </submittedName>
</protein>
<proteinExistence type="predicted"/>
<keyword evidence="3" id="KW-1185">Reference proteome</keyword>
<feature type="region of interest" description="Disordered" evidence="1">
    <location>
        <begin position="1"/>
        <end position="22"/>
    </location>
</feature>
<evidence type="ECO:0000256" key="1">
    <source>
        <dbReference type="SAM" id="MobiDB-lite"/>
    </source>
</evidence>
<dbReference type="RefSeq" id="WP_009071240.1">
    <property type="nucleotide sequence ID" value="NZ_JH597761.1"/>
</dbReference>
<evidence type="ECO:0000313" key="3">
    <source>
        <dbReference type="Proteomes" id="UP000003980"/>
    </source>
</evidence>
<sequence length="63" mass="6707">MARERQSGRSTGWAWSGGRGGAGRLIGLILMVLINGRARVVRELVGELNLGSVEVFLRLSGAV</sequence>
<organism evidence="2 3">
    <name type="scientific">Metallosphaera yellowstonensis MK1</name>
    <dbReference type="NCBI Taxonomy" id="671065"/>
    <lineage>
        <taxon>Archaea</taxon>
        <taxon>Thermoproteota</taxon>
        <taxon>Thermoprotei</taxon>
        <taxon>Sulfolobales</taxon>
        <taxon>Sulfolobaceae</taxon>
        <taxon>Metallosphaera</taxon>
    </lineage>
</organism>
<accession>H2C2L4</accession>
<name>H2C2L4_9CREN</name>
<dbReference type="STRING" id="671065.MetMK1DRAFT_00009880"/>
<dbReference type="EMBL" id="JH597761">
    <property type="protein sequence ID" value="EHP70485.1"/>
    <property type="molecule type" value="Genomic_DNA"/>
</dbReference>
<gene>
    <name evidence="2" type="ORF">MetMK1DRAFT_00009880</name>
</gene>
<reference evidence="2 3" key="1">
    <citation type="submission" date="2012-01" db="EMBL/GenBank/DDBJ databases">
        <title>Improved High-Quality Draft sequence of Metallosphaera yellowstonensis MK1.</title>
        <authorList>
            <consortium name="US DOE Joint Genome Institute"/>
            <person name="Lucas S."/>
            <person name="Han J."/>
            <person name="Cheng J.-F."/>
            <person name="Goodwin L."/>
            <person name="Pitluck S."/>
            <person name="Peters L."/>
            <person name="Teshima H."/>
            <person name="Detter J.C."/>
            <person name="Han C."/>
            <person name="Tapia R."/>
            <person name="Land M."/>
            <person name="Hauser L."/>
            <person name="Kyrpides N."/>
            <person name="Kozubal M."/>
            <person name="Macur R.E."/>
            <person name="Jay Z."/>
            <person name="Inskeep W."/>
            <person name="Woyke T."/>
        </authorList>
    </citation>
    <scope>NUCLEOTIDE SEQUENCE [LARGE SCALE GENOMIC DNA]</scope>
    <source>
        <strain evidence="2 3">MK1</strain>
    </source>
</reference>
<evidence type="ECO:0000313" key="2">
    <source>
        <dbReference type="EMBL" id="EHP70485.1"/>
    </source>
</evidence>
<dbReference type="Proteomes" id="UP000003980">
    <property type="component" value="Unassembled WGS sequence"/>
</dbReference>